<dbReference type="RefSeq" id="WP_105483859.1">
    <property type="nucleotide sequence ID" value="NZ_NIGF01000009.1"/>
</dbReference>
<dbReference type="InParanoid" id="A0A2S8SSE7"/>
<dbReference type="CDD" id="cd03809">
    <property type="entry name" value="GT4_MtfB-like"/>
    <property type="match status" value="1"/>
</dbReference>
<dbReference type="InterPro" id="IPR028098">
    <property type="entry name" value="Glyco_trans_4-like_N"/>
</dbReference>
<evidence type="ECO:0000259" key="3">
    <source>
        <dbReference type="Pfam" id="PF13439"/>
    </source>
</evidence>
<dbReference type="OrthoDB" id="9801609at2"/>
<dbReference type="InterPro" id="IPR001296">
    <property type="entry name" value="Glyco_trans_1"/>
</dbReference>
<dbReference type="Gene3D" id="3.40.50.2000">
    <property type="entry name" value="Glycogen Phosphorylase B"/>
    <property type="match status" value="2"/>
</dbReference>
<protein>
    <submittedName>
        <fullName evidence="4">Glycosyltransferase Family 4</fullName>
    </submittedName>
</protein>
<organism evidence="4 5">
    <name type="scientific">Abditibacterium utsteinense</name>
    <dbReference type="NCBI Taxonomy" id="1960156"/>
    <lineage>
        <taxon>Bacteria</taxon>
        <taxon>Pseudomonadati</taxon>
        <taxon>Abditibacteriota</taxon>
        <taxon>Abditibacteriia</taxon>
        <taxon>Abditibacteriales</taxon>
        <taxon>Abditibacteriaceae</taxon>
        <taxon>Abditibacterium</taxon>
    </lineage>
</organism>
<evidence type="ECO:0000313" key="5">
    <source>
        <dbReference type="Proteomes" id="UP000237684"/>
    </source>
</evidence>
<gene>
    <name evidence="4" type="ORF">B1R32_10937</name>
</gene>
<dbReference type="Pfam" id="PF00534">
    <property type="entry name" value="Glycos_transf_1"/>
    <property type="match status" value="1"/>
</dbReference>
<dbReference type="AlphaFoldDB" id="A0A2S8SSE7"/>
<evidence type="ECO:0000256" key="1">
    <source>
        <dbReference type="ARBA" id="ARBA00022679"/>
    </source>
</evidence>
<proteinExistence type="predicted"/>
<name>A0A2S8SSE7_9BACT</name>
<reference evidence="4 5" key="1">
    <citation type="journal article" date="2018" name="Syst. Appl. Microbiol.">
        <title>Abditibacterium utsteinense sp. nov., the first cultivated member of candidate phylum FBP, isolated from ice-free Antarctic soil samples.</title>
        <authorList>
            <person name="Tahon G."/>
            <person name="Tytgat B."/>
            <person name="Lebbe L."/>
            <person name="Carlier A."/>
            <person name="Willems A."/>
        </authorList>
    </citation>
    <scope>NUCLEOTIDE SEQUENCE [LARGE SCALE GENOMIC DNA]</scope>
    <source>
        <strain evidence="4 5">LMG 29911</strain>
    </source>
</reference>
<dbReference type="GO" id="GO:0016757">
    <property type="term" value="F:glycosyltransferase activity"/>
    <property type="evidence" value="ECO:0007669"/>
    <property type="project" value="InterPro"/>
</dbReference>
<keyword evidence="1 4" id="KW-0808">Transferase</keyword>
<dbReference type="PANTHER" id="PTHR46401:SF2">
    <property type="entry name" value="GLYCOSYLTRANSFERASE WBBK-RELATED"/>
    <property type="match status" value="1"/>
</dbReference>
<evidence type="ECO:0000313" key="4">
    <source>
        <dbReference type="EMBL" id="PQV63698.1"/>
    </source>
</evidence>
<dbReference type="Pfam" id="PF13439">
    <property type="entry name" value="Glyco_transf_4"/>
    <property type="match status" value="1"/>
</dbReference>
<dbReference type="EMBL" id="NIGF01000009">
    <property type="protein sequence ID" value="PQV63698.1"/>
    <property type="molecule type" value="Genomic_DNA"/>
</dbReference>
<keyword evidence="5" id="KW-1185">Reference proteome</keyword>
<comment type="caution">
    <text evidence="4">The sequence shown here is derived from an EMBL/GenBank/DDBJ whole genome shotgun (WGS) entry which is preliminary data.</text>
</comment>
<dbReference type="PANTHER" id="PTHR46401">
    <property type="entry name" value="GLYCOSYLTRANSFERASE WBBK-RELATED"/>
    <property type="match status" value="1"/>
</dbReference>
<dbReference type="Proteomes" id="UP000237684">
    <property type="component" value="Unassembled WGS sequence"/>
</dbReference>
<accession>A0A2S8SSE7</accession>
<sequence>MPAVHFLSQNRPGPRMGMGHYERLLIQHVMAETSRQEWQFDFTCDGRVSAESIRADESMHPDFASVNGLGFATVRLADWPWPLACAVMNRRFGARGSKTKKTPDLFHSLALTFPAPSIRPALYIIHDLPAARFSDEGRLPKWSKQAARDARLIVTPSEFGKREIVELLEVDPSKVQVVFNGLEHDLFNTNVPVADAAALAQLGITGSFLIYAGGHSQRKNVPALLEAWKIVAPRHPELSLVLAGPPGLKTLAETHGAPRVIAPGYVDRSLLPGVMRAARALVYPSIYEGFGLPPQEAMAMGVPVVASRAGGAVPEVVGDAGILAEDGTSEALARAIELLLGDSDLEARLRLAGPKRAKLFSWPEHARTVLEIYRSLLA</sequence>
<dbReference type="GO" id="GO:0009103">
    <property type="term" value="P:lipopolysaccharide biosynthetic process"/>
    <property type="evidence" value="ECO:0007669"/>
    <property type="project" value="TreeGrafter"/>
</dbReference>
<feature type="domain" description="Glycosyl transferase family 1" evidence="2">
    <location>
        <begin position="208"/>
        <end position="355"/>
    </location>
</feature>
<dbReference type="SUPFAM" id="SSF53756">
    <property type="entry name" value="UDP-Glycosyltransferase/glycogen phosphorylase"/>
    <property type="match status" value="1"/>
</dbReference>
<evidence type="ECO:0000259" key="2">
    <source>
        <dbReference type="Pfam" id="PF00534"/>
    </source>
</evidence>
<feature type="domain" description="Glycosyltransferase subfamily 4-like N-terminal" evidence="3">
    <location>
        <begin position="102"/>
        <end position="185"/>
    </location>
</feature>